<reference evidence="3" key="1">
    <citation type="submission" date="2025-08" db="UniProtKB">
        <authorList>
            <consortium name="RefSeq"/>
        </authorList>
    </citation>
    <scope>IDENTIFICATION</scope>
    <source>
        <tissue evidence="3">Entire body</tissue>
    </source>
</reference>
<proteinExistence type="predicted"/>
<evidence type="ECO:0000313" key="3">
    <source>
        <dbReference type="RefSeq" id="XP_025836400.1"/>
    </source>
</evidence>
<dbReference type="RefSeq" id="XP_025836400.1">
    <property type="nucleotide sequence ID" value="XM_025980615.1"/>
</dbReference>
<organism evidence="2 3">
    <name type="scientific">Agrilus planipennis</name>
    <name type="common">Emerald ash borer</name>
    <name type="synonym">Agrilus marcopoli</name>
    <dbReference type="NCBI Taxonomy" id="224129"/>
    <lineage>
        <taxon>Eukaryota</taxon>
        <taxon>Metazoa</taxon>
        <taxon>Ecdysozoa</taxon>
        <taxon>Arthropoda</taxon>
        <taxon>Hexapoda</taxon>
        <taxon>Insecta</taxon>
        <taxon>Pterygota</taxon>
        <taxon>Neoptera</taxon>
        <taxon>Endopterygota</taxon>
        <taxon>Coleoptera</taxon>
        <taxon>Polyphaga</taxon>
        <taxon>Elateriformia</taxon>
        <taxon>Buprestoidea</taxon>
        <taxon>Buprestidae</taxon>
        <taxon>Agrilinae</taxon>
        <taxon>Agrilus</taxon>
    </lineage>
</organism>
<dbReference type="OrthoDB" id="7440550at2759"/>
<accession>A0A7F5RKM9</accession>
<dbReference type="GeneID" id="108734488"/>
<dbReference type="KEGG" id="apln:108734488"/>
<dbReference type="AlphaFoldDB" id="A0A7F5RKM9"/>
<feature type="domain" description="Transposable element P transposase-like RNase H" evidence="1">
    <location>
        <begin position="1"/>
        <end position="66"/>
    </location>
</feature>
<dbReference type="InterPro" id="IPR048365">
    <property type="entry name" value="TNP-like_RNaseH_N"/>
</dbReference>
<evidence type="ECO:0000259" key="1">
    <source>
        <dbReference type="Pfam" id="PF21787"/>
    </source>
</evidence>
<dbReference type="Pfam" id="PF21787">
    <property type="entry name" value="TNP-like_RNaseH_N"/>
    <property type="match status" value="1"/>
</dbReference>
<dbReference type="InParanoid" id="A0A7F5RKM9"/>
<sequence length="152" mass="16689">MVFMARSIFGKCNQPMAYYFNEGGMKTDSLVRRIREVVVACQGAGLIVSALVPDQVTSNVAAINRLYAETDEYFARRGEETNFFGVLTGGYYSGSGAQQENVAAAMTTLTAIQNGLPKEAVSTREFLFFMDKLFDTVNGASIGQRIFVIYGF</sequence>
<name>A0A7F5RKM9_AGRPL</name>
<protein>
    <submittedName>
        <fullName evidence="3">Uncharacterized protein LOC108734488</fullName>
    </submittedName>
</protein>
<gene>
    <name evidence="3" type="primary">LOC108734488</name>
</gene>
<dbReference type="Proteomes" id="UP000192223">
    <property type="component" value="Unplaced"/>
</dbReference>
<keyword evidence="2" id="KW-1185">Reference proteome</keyword>
<evidence type="ECO:0000313" key="2">
    <source>
        <dbReference type="Proteomes" id="UP000192223"/>
    </source>
</evidence>